<reference evidence="2" key="1">
    <citation type="journal article" date="2014" name="Int. J. Syst. Evol. Microbiol.">
        <title>Complete genome sequence of Corynebacterium casei LMG S-19264T (=DSM 44701T), isolated from a smear-ripened cheese.</title>
        <authorList>
            <consortium name="US DOE Joint Genome Institute (JGI-PGF)"/>
            <person name="Walter F."/>
            <person name="Albersmeier A."/>
            <person name="Kalinowski J."/>
            <person name="Ruckert C."/>
        </authorList>
    </citation>
    <scope>NUCLEOTIDE SEQUENCE</scope>
    <source>
        <strain evidence="2">CGMCC 1.10749</strain>
    </source>
</reference>
<dbReference type="Proteomes" id="UP000628079">
    <property type="component" value="Unassembled WGS sequence"/>
</dbReference>
<evidence type="ECO:0000313" key="3">
    <source>
        <dbReference type="Proteomes" id="UP000628079"/>
    </source>
</evidence>
<reference evidence="2" key="2">
    <citation type="submission" date="2020-09" db="EMBL/GenBank/DDBJ databases">
        <authorList>
            <person name="Sun Q."/>
            <person name="Zhou Y."/>
        </authorList>
    </citation>
    <scope>NUCLEOTIDE SEQUENCE</scope>
    <source>
        <strain evidence="2">CGMCC 1.10749</strain>
    </source>
</reference>
<evidence type="ECO:0000313" key="2">
    <source>
        <dbReference type="EMBL" id="GGB82160.1"/>
    </source>
</evidence>
<dbReference type="EMBL" id="BMEA01000002">
    <property type="protein sequence ID" value="GGB82160.1"/>
    <property type="molecule type" value="Genomic_DNA"/>
</dbReference>
<sequence>MHQHLPTHHDDGCEQPLSRETPPPPGYEPPLEDSPLLDHLADDEVDVAAGESP</sequence>
<proteinExistence type="predicted"/>
<organism evidence="2 3">
    <name type="scientific">Knoellia flava</name>
    <dbReference type="NCBI Taxonomy" id="913969"/>
    <lineage>
        <taxon>Bacteria</taxon>
        <taxon>Bacillati</taxon>
        <taxon>Actinomycetota</taxon>
        <taxon>Actinomycetes</taxon>
        <taxon>Micrococcales</taxon>
        <taxon>Intrasporangiaceae</taxon>
        <taxon>Knoellia</taxon>
    </lineage>
</organism>
<feature type="region of interest" description="Disordered" evidence="1">
    <location>
        <begin position="1"/>
        <end position="36"/>
    </location>
</feature>
<evidence type="ECO:0000256" key="1">
    <source>
        <dbReference type="SAM" id="MobiDB-lite"/>
    </source>
</evidence>
<name>A0A8H9FU86_9MICO</name>
<comment type="caution">
    <text evidence="2">The sequence shown here is derived from an EMBL/GenBank/DDBJ whole genome shotgun (WGS) entry which is preliminary data.</text>
</comment>
<protein>
    <submittedName>
        <fullName evidence="2">Uncharacterized protein</fullName>
    </submittedName>
</protein>
<accession>A0A8H9FU86</accession>
<dbReference type="AlphaFoldDB" id="A0A8H9FU86"/>
<gene>
    <name evidence="2" type="ORF">GCM10011314_22230</name>
</gene>